<evidence type="ECO:0000313" key="2">
    <source>
        <dbReference type="EMBL" id="UYV99417.1"/>
    </source>
</evidence>
<proteinExistence type="predicted"/>
<sequence>MKTFPALAAKETQEIVHTWRIWVLPAIILVFAVSGPPLAKITPELLASLTPPGQQSLVLPPATFADAYDQWVKNLSQLVLFAIIIMYGGIVSTEVRDGTAAFVLTKPVRRATFITAKAVVHALFIAAVFAAGTTITWITTGMVFGTAPAAQLWGPASMLCLFALLLLAFMEFFSVVIPAPAGAAGAGLGLYALLAVGGAWDPLLRFSPAGVPGIAASVAAGQSHPAPVWPVLTTLIAAGVAIALAVFVFQRKELQP</sequence>
<feature type="transmembrane region" description="Helical" evidence="1">
    <location>
        <begin position="21"/>
        <end position="39"/>
    </location>
</feature>
<keyword evidence="1" id="KW-0812">Transmembrane</keyword>
<feature type="transmembrane region" description="Helical" evidence="1">
    <location>
        <begin position="150"/>
        <end position="169"/>
    </location>
</feature>
<dbReference type="PANTHER" id="PTHR37305">
    <property type="entry name" value="INTEGRAL MEMBRANE PROTEIN-RELATED"/>
    <property type="match status" value="1"/>
</dbReference>
<name>A0AAX3EMP6_PAEUR</name>
<feature type="transmembrane region" description="Helical" evidence="1">
    <location>
        <begin position="75"/>
        <end position="93"/>
    </location>
</feature>
<feature type="transmembrane region" description="Helical" evidence="1">
    <location>
        <begin position="228"/>
        <end position="249"/>
    </location>
</feature>
<dbReference type="Proteomes" id="UP001163293">
    <property type="component" value="Chromosome"/>
</dbReference>
<gene>
    <name evidence="2" type="ORF">NL394_09550</name>
</gene>
<dbReference type="GO" id="GO:0005886">
    <property type="term" value="C:plasma membrane"/>
    <property type="evidence" value="ECO:0007669"/>
    <property type="project" value="UniProtKB-SubCell"/>
</dbReference>
<dbReference type="GO" id="GO:0140359">
    <property type="term" value="F:ABC-type transporter activity"/>
    <property type="evidence" value="ECO:0007669"/>
    <property type="project" value="InterPro"/>
</dbReference>
<organism evidence="2 3">
    <name type="scientific">Paenarthrobacter ureafaciens</name>
    <dbReference type="NCBI Taxonomy" id="37931"/>
    <lineage>
        <taxon>Bacteria</taxon>
        <taxon>Bacillati</taxon>
        <taxon>Actinomycetota</taxon>
        <taxon>Actinomycetes</taxon>
        <taxon>Micrococcales</taxon>
        <taxon>Micrococcaceae</taxon>
        <taxon>Paenarthrobacter</taxon>
    </lineage>
</organism>
<keyword evidence="3" id="KW-1185">Reference proteome</keyword>
<evidence type="ECO:0000313" key="3">
    <source>
        <dbReference type="Proteomes" id="UP001163293"/>
    </source>
</evidence>
<dbReference type="PANTHER" id="PTHR37305:SF1">
    <property type="entry name" value="MEMBRANE PROTEIN"/>
    <property type="match status" value="1"/>
</dbReference>
<accession>A0AAX3EMP6</accession>
<dbReference type="AlphaFoldDB" id="A0AAX3EMP6"/>
<keyword evidence="1" id="KW-1133">Transmembrane helix</keyword>
<protein>
    <submittedName>
        <fullName evidence="2">ABC transporter permease subunit</fullName>
    </submittedName>
</protein>
<dbReference type="Pfam" id="PF12679">
    <property type="entry name" value="ABC2_membrane_2"/>
    <property type="match status" value="1"/>
</dbReference>
<feature type="transmembrane region" description="Helical" evidence="1">
    <location>
        <begin position="181"/>
        <end position="200"/>
    </location>
</feature>
<dbReference type="EMBL" id="CP101185">
    <property type="protein sequence ID" value="UYV99417.1"/>
    <property type="molecule type" value="Genomic_DNA"/>
</dbReference>
<dbReference type="RefSeq" id="WP_062096687.1">
    <property type="nucleotide sequence ID" value="NZ_CP043010.1"/>
</dbReference>
<evidence type="ECO:0000256" key="1">
    <source>
        <dbReference type="SAM" id="Phobius"/>
    </source>
</evidence>
<keyword evidence="1" id="KW-0472">Membrane</keyword>
<reference evidence="2" key="1">
    <citation type="submission" date="2022-07" db="EMBL/GenBank/DDBJ databases">
        <authorList>
            <person name="Wu T."/>
        </authorList>
    </citation>
    <scope>NUCLEOTIDE SEQUENCE</scope>
    <source>
        <strain evidence="2">SD-1</strain>
    </source>
</reference>
<feature type="transmembrane region" description="Helical" evidence="1">
    <location>
        <begin position="114"/>
        <end position="138"/>
    </location>
</feature>